<sequence length="106" mass="12183">MEPKRTAPITGVLNFLEVLASGHRGPLDQITTKLHDDTVIVDSSLPPDTMLWETGIKRTNIEGKWVIVEQYEDKEHAELGHQKWVNILTEYPDYPIKDIDNWSLET</sequence>
<dbReference type="EMBL" id="MT142965">
    <property type="protein sequence ID" value="QJA91145.1"/>
    <property type="molecule type" value="Genomic_DNA"/>
</dbReference>
<evidence type="ECO:0000313" key="1">
    <source>
        <dbReference type="EMBL" id="QJA91145.1"/>
    </source>
</evidence>
<organism evidence="1">
    <name type="scientific">viral metagenome</name>
    <dbReference type="NCBI Taxonomy" id="1070528"/>
    <lineage>
        <taxon>unclassified sequences</taxon>
        <taxon>metagenomes</taxon>
        <taxon>organismal metagenomes</taxon>
    </lineage>
</organism>
<reference evidence="1" key="1">
    <citation type="submission" date="2020-03" db="EMBL/GenBank/DDBJ databases">
        <title>The deep terrestrial virosphere.</title>
        <authorList>
            <person name="Holmfeldt K."/>
            <person name="Nilsson E."/>
            <person name="Simone D."/>
            <person name="Lopez-Fernandez M."/>
            <person name="Wu X."/>
            <person name="de Brujin I."/>
            <person name="Lundin D."/>
            <person name="Andersson A."/>
            <person name="Bertilsson S."/>
            <person name="Dopson M."/>
        </authorList>
    </citation>
    <scope>NUCLEOTIDE SEQUENCE</scope>
    <source>
        <strain evidence="1">MM415B03450</strain>
    </source>
</reference>
<accession>A0A6M3LDB6</accession>
<protein>
    <submittedName>
        <fullName evidence="1">Uncharacterized protein</fullName>
    </submittedName>
</protein>
<proteinExistence type="predicted"/>
<name>A0A6M3LDB6_9ZZZZ</name>
<dbReference type="AlphaFoldDB" id="A0A6M3LDB6"/>
<gene>
    <name evidence="1" type="ORF">MM415B03450_0005</name>
</gene>